<organism evidence="2 3">
    <name type="scientific">Anaerobacillus isosaccharinicus</name>
    <dbReference type="NCBI Taxonomy" id="1532552"/>
    <lineage>
        <taxon>Bacteria</taxon>
        <taxon>Bacillati</taxon>
        <taxon>Bacillota</taxon>
        <taxon>Bacilli</taxon>
        <taxon>Bacillales</taxon>
        <taxon>Bacillaceae</taxon>
        <taxon>Anaerobacillus</taxon>
    </lineage>
</organism>
<protein>
    <submittedName>
        <fullName evidence="2">Tetratricopeptide repeat protein</fullName>
    </submittedName>
</protein>
<dbReference type="InterPro" id="IPR011990">
    <property type="entry name" value="TPR-like_helical_dom_sf"/>
</dbReference>
<dbReference type="PROSITE" id="PS50005">
    <property type="entry name" value="TPR"/>
    <property type="match status" value="1"/>
</dbReference>
<name>A0A7S7RCA3_9BACI</name>
<keyword evidence="3" id="KW-1185">Reference proteome</keyword>
<keyword evidence="1" id="KW-0802">TPR repeat</keyword>
<sequence length="464" mass="55126">MNEDQILLFDHKKPIPLRAKRVSFYLRGQIIEAFSETNEVYYLFFYKYNFLTAFKPTKLRRKSYIEYAFKKGMVFDNDHPLIYALLSAKQPFQMTSLKPLLKKLEKQYTPQEKTFILTFFESFIPKKQLFTEIQTTFYEFRRNGQMLLGYQIVRILMDFAPKNSWVKNLASDRSFSKLSVQYNEKSEALFTKDIIFAEKTLYGKKDENRCFQQLVSSMEKENRWMDLIALYCYKLTKTPLNDYYLPLKTLLEKHFNKTEIDIILAELATKIPTFLPLQEDLFNKYIETREIDKIFNLMKNNEFKLSNNQVLTMGEILSNSDLAAQAIDEKTFYTLLSPVIAMFPEKAEKLLTKYIITLFKTKELADIKTGLMPFKKNKNTLVLFEKIDLMQKLSEDLDEMQILGELYYEFKQFDKAIECFSWEMELDGSNPKPLQWLAKVYRELGMNYESDAYRQQCINLQKHA</sequence>
<gene>
    <name evidence="2" type="ORF">AWH56_003620</name>
</gene>
<proteinExistence type="predicted"/>
<accession>A0A7S7RCA3</accession>
<dbReference type="Gene3D" id="1.25.40.10">
    <property type="entry name" value="Tetratricopeptide repeat domain"/>
    <property type="match status" value="1"/>
</dbReference>
<reference evidence="2 3" key="1">
    <citation type="journal article" date="2017" name="Genome Announc.">
        <title>Draft Genome Sequences of Four Alkaliphilic Bacteria Belonging to the Anaerobacillus Genus.</title>
        <authorList>
            <person name="Bassil N.M."/>
            <person name="Lloyd J.R."/>
        </authorList>
    </citation>
    <scope>NUCLEOTIDE SEQUENCE [LARGE SCALE GENOMIC DNA]</scope>
    <source>
        <strain evidence="2 3">NB2006</strain>
    </source>
</reference>
<feature type="repeat" description="TPR" evidence="1">
    <location>
        <begin position="397"/>
        <end position="430"/>
    </location>
</feature>
<evidence type="ECO:0000313" key="3">
    <source>
        <dbReference type="Proteomes" id="UP000180175"/>
    </source>
</evidence>
<dbReference type="InterPro" id="IPR019734">
    <property type="entry name" value="TPR_rpt"/>
</dbReference>
<dbReference type="Proteomes" id="UP000180175">
    <property type="component" value="Chromosome"/>
</dbReference>
<dbReference type="RefSeq" id="WP_182080501.1">
    <property type="nucleotide sequence ID" value="NZ_CP063356.2"/>
</dbReference>
<dbReference type="KEGG" id="aia:AWH56_003620"/>
<reference evidence="2 3" key="2">
    <citation type="journal article" date="2019" name="Int. J. Syst. Evol. Microbiol.">
        <title>Anaerobacillus isosaccharinicus sp. nov., an alkaliphilic bacterium which degrades isosaccharinic acid.</title>
        <authorList>
            <person name="Bassil N.M."/>
            <person name="Lloyd J.R."/>
        </authorList>
    </citation>
    <scope>NUCLEOTIDE SEQUENCE [LARGE SCALE GENOMIC DNA]</scope>
    <source>
        <strain evidence="2 3">NB2006</strain>
    </source>
</reference>
<dbReference type="EMBL" id="CP063356">
    <property type="protein sequence ID" value="QOY36755.1"/>
    <property type="molecule type" value="Genomic_DNA"/>
</dbReference>
<dbReference type="AlphaFoldDB" id="A0A7S7RCA3"/>
<evidence type="ECO:0000313" key="2">
    <source>
        <dbReference type="EMBL" id="QOY36755.1"/>
    </source>
</evidence>
<dbReference type="SUPFAM" id="SSF48452">
    <property type="entry name" value="TPR-like"/>
    <property type="match status" value="1"/>
</dbReference>
<evidence type="ECO:0000256" key="1">
    <source>
        <dbReference type="PROSITE-ProRule" id="PRU00339"/>
    </source>
</evidence>